<keyword evidence="9" id="KW-0539">Nucleus</keyword>
<name>A0A316US14_9BASI</name>
<dbReference type="GO" id="GO:0003682">
    <property type="term" value="F:chromatin binding"/>
    <property type="evidence" value="ECO:0007669"/>
    <property type="project" value="TreeGrafter"/>
</dbReference>
<accession>A0A316US14</accession>
<comment type="similarity">
    <text evidence="3">Belongs to the OB-RGRP/VPS55 family.</text>
</comment>
<comment type="subcellular location">
    <subcellularLocation>
        <location evidence="2">Membrane</location>
        <topology evidence="2">Multi-pass membrane protein</topology>
    </subcellularLocation>
    <subcellularLocation>
        <location evidence="1">Nucleus</location>
    </subcellularLocation>
</comment>
<evidence type="ECO:0000256" key="8">
    <source>
        <dbReference type="ARBA" id="ARBA00023136"/>
    </source>
</evidence>
<evidence type="ECO:0000256" key="3">
    <source>
        <dbReference type="ARBA" id="ARBA00005645"/>
    </source>
</evidence>
<dbReference type="EMBL" id="KZ819666">
    <property type="protein sequence ID" value="PWN28110.1"/>
    <property type="molecule type" value="Genomic_DNA"/>
</dbReference>
<dbReference type="GO" id="GO:0016020">
    <property type="term" value="C:membrane"/>
    <property type="evidence" value="ECO:0007669"/>
    <property type="project" value="UniProtKB-SubCell"/>
</dbReference>
<evidence type="ECO:0000256" key="2">
    <source>
        <dbReference type="ARBA" id="ARBA00004141"/>
    </source>
</evidence>
<evidence type="ECO:0000256" key="7">
    <source>
        <dbReference type="ARBA" id="ARBA00022989"/>
    </source>
</evidence>
<feature type="compositionally biased region" description="Basic residues" evidence="11">
    <location>
        <begin position="421"/>
        <end position="432"/>
    </location>
</feature>
<keyword evidence="6" id="KW-0235">DNA replication</keyword>
<dbReference type="Pfam" id="PF02724">
    <property type="entry name" value="CDC45"/>
    <property type="match status" value="1"/>
</dbReference>
<evidence type="ECO:0000256" key="6">
    <source>
        <dbReference type="ARBA" id="ARBA00022705"/>
    </source>
</evidence>
<dbReference type="GO" id="GO:0006270">
    <property type="term" value="P:DNA replication initiation"/>
    <property type="evidence" value="ECO:0007669"/>
    <property type="project" value="InterPro"/>
</dbReference>
<feature type="compositionally biased region" description="Basic residues" evidence="11">
    <location>
        <begin position="866"/>
        <end position="876"/>
    </location>
</feature>
<evidence type="ECO:0000256" key="5">
    <source>
        <dbReference type="ARBA" id="ARBA00022692"/>
    </source>
</evidence>
<dbReference type="Pfam" id="PF04133">
    <property type="entry name" value="Vps55"/>
    <property type="match status" value="1"/>
</dbReference>
<feature type="region of interest" description="Disordered" evidence="11">
    <location>
        <begin position="338"/>
        <end position="443"/>
    </location>
</feature>
<dbReference type="RefSeq" id="XP_025362722.1">
    <property type="nucleotide sequence ID" value="XM_025508840.1"/>
</dbReference>
<proteinExistence type="inferred from homology"/>
<evidence type="ECO:0000313" key="13">
    <source>
        <dbReference type="EMBL" id="PWN28110.1"/>
    </source>
</evidence>
<dbReference type="PANTHER" id="PTHR10507">
    <property type="entry name" value="CDC45-RELATED PROTEIN"/>
    <property type="match status" value="1"/>
</dbReference>
<gene>
    <name evidence="13" type="ORF">BDZ90DRAFT_274453</name>
</gene>
<feature type="transmembrane region" description="Helical" evidence="12">
    <location>
        <begin position="7"/>
        <end position="30"/>
    </location>
</feature>
<keyword evidence="7 12" id="KW-1133">Transmembrane helix</keyword>
<evidence type="ECO:0000256" key="9">
    <source>
        <dbReference type="ARBA" id="ARBA00023242"/>
    </source>
</evidence>
<keyword evidence="8 12" id="KW-0472">Membrane</keyword>
<dbReference type="AlphaFoldDB" id="A0A316US14"/>
<evidence type="ECO:0000256" key="12">
    <source>
        <dbReference type="SAM" id="Phobius"/>
    </source>
</evidence>
<evidence type="ECO:0000256" key="4">
    <source>
        <dbReference type="ARBA" id="ARBA00010727"/>
    </source>
</evidence>
<dbReference type="Proteomes" id="UP000245884">
    <property type="component" value="Unassembled WGS sequence"/>
</dbReference>
<dbReference type="InterPro" id="IPR007262">
    <property type="entry name" value="Vps55/LEPROT"/>
</dbReference>
<dbReference type="GeneID" id="37030663"/>
<feature type="region of interest" description="Disordered" evidence="11">
    <location>
        <begin position="861"/>
        <end position="889"/>
    </location>
</feature>
<dbReference type="OrthoDB" id="10258882at2759"/>
<keyword evidence="14" id="KW-1185">Reference proteome</keyword>
<evidence type="ECO:0000256" key="1">
    <source>
        <dbReference type="ARBA" id="ARBA00004123"/>
    </source>
</evidence>
<evidence type="ECO:0000256" key="11">
    <source>
        <dbReference type="SAM" id="MobiDB-lite"/>
    </source>
</evidence>
<reference evidence="13 14" key="1">
    <citation type="journal article" date="2018" name="Mol. Biol. Evol.">
        <title>Broad Genomic Sampling Reveals a Smut Pathogenic Ancestry of the Fungal Clade Ustilaginomycotina.</title>
        <authorList>
            <person name="Kijpornyongpan T."/>
            <person name="Mondo S.J."/>
            <person name="Barry K."/>
            <person name="Sandor L."/>
            <person name="Lee J."/>
            <person name="Lipzen A."/>
            <person name="Pangilinan J."/>
            <person name="LaButti K."/>
            <person name="Hainaut M."/>
            <person name="Henrissat B."/>
            <person name="Grigoriev I.V."/>
            <person name="Spatafora J.W."/>
            <person name="Aime M.C."/>
        </authorList>
    </citation>
    <scope>NUCLEOTIDE SEQUENCE [LARGE SCALE GENOMIC DNA]</scope>
    <source>
        <strain evidence="13 14">MCA 5214</strain>
    </source>
</reference>
<dbReference type="STRING" id="1569628.A0A316US14"/>
<dbReference type="GO" id="GO:1902977">
    <property type="term" value="P:mitotic DNA replication preinitiation complex assembly"/>
    <property type="evidence" value="ECO:0007669"/>
    <property type="project" value="TreeGrafter"/>
</dbReference>
<keyword evidence="5 12" id="KW-0812">Transmembrane</keyword>
<comment type="similarity">
    <text evidence="4">Belongs to the CDC45 family.</text>
</comment>
<feature type="compositionally biased region" description="Acidic residues" evidence="11">
    <location>
        <begin position="338"/>
        <end position="360"/>
    </location>
</feature>
<evidence type="ECO:0000313" key="14">
    <source>
        <dbReference type="Proteomes" id="UP000245884"/>
    </source>
</evidence>
<feature type="compositionally biased region" description="Acidic residues" evidence="11">
    <location>
        <begin position="367"/>
        <end position="377"/>
    </location>
</feature>
<dbReference type="GO" id="GO:0031261">
    <property type="term" value="C:DNA replication preinitiation complex"/>
    <property type="evidence" value="ECO:0007669"/>
    <property type="project" value="TreeGrafter"/>
</dbReference>
<dbReference type="GO" id="GO:0003688">
    <property type="term" value="F:DNA replication origin binding"/>
    <property type="evidence" value="ECO:0007669"/>
    <property type="project" value="TreeGrafter"/>
</dbReference>
<dbReference type="PROSITE" id="PS51257">
    <property type="entry name" value="PROKAR_LIPOPROTEIN"/>
    <property type="match status" value="1"/>
</dbReference>
<dbReference type="GO" id="GO:0003697">
    <property type="term" value="F:single-stranded DNA binding"/>
    <property type="evidence" value="ECO:0007669"/>
    <property type="project" value="TreeGrafter"/>
</dbReference>
<feature type="transmembrane region" description="Helical" evidence="12">
    <location>
        <begin position="71"/>
        <end position="88"/>
    </location>
</feature>
<sequence length="974" mass="106093">MAAGLKTIILLSFVLAVGFLLVILSCALWANWLPLLVALLYVLAPLPNSICAKCAGADDFSADYNSSFLDFGNWLTSVMVVSGFALPVTLAHSGVIHSMACIMSMVGGGLVYGTTLPSGGRLICRSASRAASSSGLDELARNPILELRDVHRSKRFPGPRPRMVLVHLPTSSTSSKPLPSTAKDYSHAYYHILRCARRQSATSSAAAGAVLILVATDVDALCAARALARLLSEDEIMYRIAPVDGFRTLQRIVQEDVVGNEDLHSLILLNLGSLLSLPSYFGPEALPLPPSANVHLIDSHRPWNLDNLFATNEIMDRLWVWDDGDIVARMQKEREAYETLEFEVDTDEEEDEDDDEDDSQEASSGSESEDGDPDDLDSPSGSKRRRVRTMSANGSQLGDDEDNDDERGGGRSRASASRSPPPRRRRHRKRVSRSPSESKKVSREQKDIYRAILARYYNRGTGLGMSVAGMLFVLAEALGRAENEGLWLAILGLTSQYLTNSIPSDLYDDYATGLASDVIALNPPVASTSGQAANSHLPKPASADDGRIRVINDELRFTLYRHWSLESAMYHTPYVAGKLGIWREKGLSKIRGLLAKMGFSLIHSRQHYNNMPLDLRNSLTERLESIAPEYGLTDLVLKSFVRSFGYRSNPLSAMDSVEGLNALLVAATGLRVEVQDEALTFTGAAPTNTDRGAYRGQGTPITSELFGAKRMWSVGGGGNSAGDGKENRAPGANGATGSSADNGGDASLDDAALTAPAAQSETWSRNFFIAYSALESKRSASLQMLNSSLSLARSLHSAILDVGTSLIDKQSIRSLKSFRLAILRDGPHLDIFSTQPAMLTRLGLWLTDALRDIVNEQERRKQEAKKARKAEKRSGRKGASSRDEDEEDNSAAGLQSLPFVLCALNATRDLYLVVGLIGSPDFGDVQRNRFGLAFQDAIRKSGARARSEGWFDTTAVEIRKEDLTPFVERLELRS</sequence>
<organism evidence="13 14">
    <name type="scientific">Jaminaea rosea</name>
    <dbReference type="NCBI Taxonomy" id="1569628"/>
    <lineage>
        <taxon>Eukaryota</taxon>
        <taxon>Fungi</taxon>
        <taxon>Dikarya</taxon>
        <taxon>Basidiomycota</taxon>
        <taxon>Ustilaginomycotina</taxon>
        <taxon>Exobasidiomycetes</taxon>
        <taxon>Microstromatales</taxon>
        <taxon>Microstromatales incertae sedis</taxon>
        <taxon>Jaminaea</taxon>
    </lineage>
</organism>
<feature type="non-terminal residue" evidence="13">
    <location>
        <position position="1"/>
    </location>
</feature>
<dbReference type="InterPro" id="IPR003874">
    <property type="entry name" value="CDC45"/>
</dbReference>
<dbReference type="GO" id="GO:0000727">
    <property type="term" value="P:double-strand break repair via break-induced replication"/>
    <property type="evidence" value="ECO:0007669"/>
    <property type="project" value="TreeGrafter"/>
</dbReference>
<protein>
    <submittedName>
        <fullName evidence="13">CDC45-domain-containing protein</fullName>
    </submittedName>
</protein>
<keyword evidence="10" id="KW-0131">Cell cycle</keyword>
<dbReference type="PANTHER" id="PTHR10507:SF0">
    <property type="entry name" value="CELL DIVISION CONTROL PROTEIN 45 HOMOLOG"/>
    <property type="match status" value="1"/>
</dbReference>
<feature type="region of interest" description="Disordered" evidence="11">
    <location>
        <begin position="717"/>
        <end position="748"/>
    </location>
</feature>
<evidence type="ECO:0000256" key="10">
    <source>
        <dbReference type="ARBA" id="ARBA00023306"/>
    </source>
</evidence>